<dbReference type="RefSeq" id="WP_142932760.1">
    <property type="nucleotide sequence ID" value="NZ_ML660167.1"/>
</dbReference>
<name>A0A545U8P6_9GAMM</name>
<dbReference type="Proteomes" id="UP000315439">
    <property type="component" value="Unassembled WGS sequence"/>
</dbReference>
<evidence type="ECO:0000256" key="1">
    <source>
        <dbReference type="SAM" id="SignalP"/>
    </source>
</evidence>
<sequence length="115" mass="12988">MKKYLFLGILLVLSSDCFAGTWTNGQQLVKHVIWRPGYHGFYVDSSKFHDPEGCRTTGTANMYLIDQTWETQNEKTVDRLYSAILLAFSTGKKVHVFVDGCIGQIPKMTGIQINP</sequence>
<keyword evidence="1" id="KW-0732">Signal</keyword>
<dbReference type="EMBL" id="VIKS01000011">
    <property type="protein sequence ID" value="TQV85841.1"/>
    <property type="molecule type" value="Genomic_DNA"/>
</dbReference>
<feature type="signal peptide" evidence="1">
    <location>
        <begin position="1"/>
        <end position="19"/>
    </location>
</feature>
<feature type="chain" id="PRO_5022023765" evidence="1">
    <location>
        <begin position="20"/>
        <end position="115"/>
    </location>
</feature>
<evidence type="ECO:0000313" key="2">
    <source>
        <dbReference type="EMBL" id="TQV85841.1"/>
    </source>
</evidence>
<reference evidence="2 3" key="1">
    <citation type="submission" date="2019-07" db="EMBL/GenBank/DDBJ databases">
        <title>Draft genome for Aliikangiella sp. M105.</title>
        <authorList>
            <person name="Wang G."/>
        </authorList>
    </citation>
    <scope>NUCLEOTIDE SEQUENCE [LARGE SCALE GENOMIC DNA]</scope>
    <source>
        <strain evidence="2 3">M105</strain>
    </source>
</reference>
<proteinExistence type="predicted"/>
<gene>
    <name evidence="2" type="ORF">FLL46_18110</name>
</gene>
<dbReference type="AlphaFoldDB" id="A0A545U8P6"/>
<accession>A0A545U8P6</accession>
<keyword evidence="3" id="KW-1185">Reference proteome</keyword>
<comment type="caution">
    <text evidence="2">The sequence shown here is derived from an EMBL/GenBank/DDBJ whole genome shotgun (WGS) entry which is preliminary data.</text>
</comment>
<evidence type="ECO:0000313" key="3">
    <source>
        <dbReference type="Proteomes" id="UP000315439"/>
    </source>
</evidence>
<dbReference type="OrthoDB" id="5896629at2"/>
<organism evidence="2 3">
    <name type="scientific">Aliikangiella coralliicola</name>
    <dbReference type="NCBI Taxonomy" id="2592383"/>
    <lineage>
        <taxon>Bacteria</taxon>
        <taxon>Pseudomonadati</taxon>
        <taxon>Pseudomonadota</taxon>
        <taxon>Gammaproteobacteria</taxon>
        <taxon>Oceanospirillales</taxon>
        <taxon>Pleioneaceae</taxon>
        <taxon>Aliikangiella</taxon>
    </lineage>
</organism>
<protein>
    <submittedName>
        <fullName evidence="2">Uncharacterized protein</fullName>
    </submittedName>
</protein>